<dbReference type="InterPro" id="IPR015067">
    <property type="entry name" value="DUF1893_TM1506-like"/>
</dbReference>
<protein>
    <submittedName>
        <fullName evidence="1">DUF1893 domain-containing protein</fullName>
    </submittedName>
</protein>
<evidence type="ECO:0000313" key="1">
    <source>
        <dbReference type="EMBL" id="RVU55505.1"/>
    </source>
</evidence>
<evidence type="ECO:0000313" key="2">
    <source>
        <dbReference type="Proteomes" id="UP000288812"/>
    </source>
</evidence>
<dbReference type="AlphaFoldDB" id="A0A437S8S4"/>
<dbReference type="Proteomes" id="UP000288812">
    <property type="component" value="Unassembled WGS sequence"/>
</dbReference>
<accession>A0A437S8S4</accession>
<dbReference type="EMBL" id="RLIH01000002">
    <property type="protein sequence ID" value="RVU55505.1"/>
    <property type="molecule type" value="Genomic_DNA"/>
</dbReference>
<gene>
    <name evidence="1" type="ORF">EF514_01900</name>
</gene>
<reference evidence="1 2" key="1">
    <citation type="submission" date="2018-11" db="EMBL/GenBank/DDBJ databases">
        <title>Genome sequencing and assembly of Anaerosphaera sp. nov., GS7-6-2.</title>
        <authorList>
            <person name="Rettenmaier R."/>
            <person name="Liebl W."/>
            <person name="Zverlov V."/>
        </authorList>
    </citation>
    <scope>NUCLEOTIDE SEQUENCE [LARGE SCALE GENOMIC DNA]</scope>
    <source>
        <strain evidence="1 2">GS7-6-2</strain>
    </source>
</reference>
<proteinExistence type="predicted"/>
<comment type="caution">
    <text evidence="1">The sequence shown here is derived from an EMBL/GenBank/DDBJ whole genome shotgun (WGS) entry which is preliminary data.</text>
</comment>
<dbReference type="OrthoDB" id="9815422at2"/>
<dbReference type="RefSeq" id="WP_127723252.1">
    <property type="nucleotide sequence ID" value="NZ_RLIH01000002.1"/>
</dbReference>
<dbReference type="Gene3D" id="3.40.140.30">
    <property type="entry name" value="Hypothetical protein TM1506"/>
    <property type="match status" value="1"/>
</dbReference>
<dbReference type="SUPFAM" id="SSF53927">
    <property type="entry name" value="Cytidine deaminase-like"/>
    <property type="match status" value="1"/>
</dbReference>
<dbReference type="Pfam" id="PF08973">
    <property type="entry name" value="TM1506"/>
    <property type="match status" value="1"/>
</dbReference>
<keyword evidence="2" id="KW-1185">Reference proteome</keyword>
<name>A0A437S8S4_9FIRM</name>
<sequence length="140" mass="16030">MRDICLAKKIFKNENLSLVVVKNGKVLFKSKDRGIKPLYLAVTERREVLEGASVVDKVIGKAAAMLCVYGKFHEIHTEVISKEAKEILRENEIKHTYEELTFRIMNRSGADLCPMEKISMKLNDVEKLLNEIDMFLKNSS</sequence>
<dbReference type="InterPro" id="IPR016193">
    <property type="entry name" value="Cytidine_deaminase-like"/>
</dbReference>
<dbReference type="GO" id="GO:0003824">
    <property type="term" value="F:catalytic activity"/>
    <property type="evidence" value="ECO:0007669"/>
    <property type="project" value="InterPro"/>
</dbReference>
<dbReference type="InterPro" id="IPR037081">
    <property type="entry name" value="Hyp_TM1506"/>
</dbReference>
<organism evidence="1 2">
    <name type="scientific">Anaerosphaera multitolerans</name>
    <dbReference type="NCBI Taxonomy" id="2487351"/>
    <lineage>
        <taxon>Bacteria</taxon>
        <taxon>Bacillati</taxon>
        <taxon>Bacillota</taxon>
        <taxon>Tissierellia</taxon>
        <taxon>Tissierellales</taxon>
        <taxon>Peptoniphilaceae</taxon>
        <taxon>Anaerosphaera</taxon>
    </lineage>
</organism>